<dbReference type="OrthoDB" id="9819819at2"/>
<keyword evidence="1" id="KW-0732">Signal</keyword>
<proteinExistence type="predicted"/>
<keyword evidence="3" id="KW-1185">Reference proteome</keyword>
<protein>
    <recommendedName>
        <fullName evidence="4">DUF4595 domain-containing protein</fullName>
    </recommendedName>
</protein>
<accession>A0A385SQD7</accession>
<name>A0A385SQD7_9BACT</name>
<dbReference type="EMBL" id="CP032382">
    <property type="protein sequence ID" value="AYB32501.1"/>
    <property type="molecule type" value="Genomic_DNA"/>
</dbReference>
<dbReference type="Gene3D" id="2.180.10.10">
    <property type="entry name" value="RHS repeat-associated core"/>
    <property type="match status" value="1"/>
</dbReference>
<evidence type="ECO:0000256" key="1">
    <source>
        <dbReference type="SAM" id="SignalP"/>
    </source>
</evidence>
<feature type="signal peptide" evidence="1">
    <location>
        <begin position="1"/>
        <end position="29"/>
    </location>
</feature>
<gene>
    <name evidence="2" type="ORF">D4L85_18820</name>
</gene>
<evidence type="ECO:0000313" key="2">
    <source>
        <dbReference type="EMBL" id="AYB32501.1"/>
    </source>
</evidence>
<reference evidence="3" key="1">
    <citation type="submission" date="2018-09" db="EMBL/GenBank/DDBJ databases">
        <title>Chryseolinea sp. KIS68-18 isolated from soil.</title>
        <authorList>
            <person name="Weon H.-Y."/>
            <person name="Kwon S.-W."/>
            <person name="Lee S.A."/>
        </authorList>
    </citation>
    <scope>NUCLEOTIDE SEQUENCE [LARGE SCALE GENOMIC DNA]</scope>
    <source>
        <strain evidence="3">KIS68-18</strain>
    </source>
</reference>
<dbReference type="AlphaFoldDB" id="A0A385SQD7"/>
<dbReference type="RefSeq" id="WP_119755754.1">
    <property type="nucleotide sequence ID" value="NZ_CP032382.1"/>
</dbReference>
<evidence type="ECO:0008006" key="4">
    <source>
        <dbReference type="Google" id="ProtNLM"/>
    </source>
</evidence>
<dbReference type="PROSITE" id="PS51257">
    <property type="entry name" value="PROKAR_LIPOPROTEIN"/>
    <property type="match status" value="1"/>
</dbReference>
<dbReference type="KEGG" id="chk:D4L85_18820"/>
<dbReference type="Proteomes" id="UP000266183">
    <property type="component" value="Chromosome"/>
</dbReference>
<sequence length="271" mass="31402">MPDRPLIAKCFVVRAAFPFAGVAIVLALACCQHGDEAPFKKNCLPTSMIQFFDSLVFTYDADHRPTALQYWSDDVVHQEYVMGYAGGQLSQCTRLLDNVEQESFSFIYGSLGKPVTRLRRVNGVATGDSAIYTHDADGRLVQMDFRSNGVFQRRTRYEYSDDNNVHKVYQKTGDARERIVFEYLLFDRIKRFFAYSPELTIVEIYLLETEPSLNNVSQFHYYPPSEDIYPLPVLIEYYMGYTPDTLISQSHTFFYYDPVFKQFANTNYTCY</sequence>
<organism evidence="2 3">
    <name type="scientific">Chryseolinea soli</name>
    <dbReference type="NCBI Taxonomy" id="2321403"/>
    <lineage>
        <taxon>Bacteria</taxon>
        <taxon>Pseudomonadati</taxon>
        <taxon>Bacteroidota</taxon>
        <taxon>Cytophagia</taxon>
        <taxon>Cytophagales</taxon>
        <taxon>Fulvivirgaceae</taxon>
        <taxon>Chryseolinea</taxon>
    </lineage>
</organism>
<evidence type="ECO:0000313" key="3">
    <source>
        <dbReference type="Proteomes" id="UP000266183"/>
    </source>
</evidence>
<feature type="chain" id="PRO_5017482857" description="DUF4595 domain-containing protein" evidence="1">
    <location>
        <begin position="30"/>
        <end position="271"/>
    </location>
</feature>